<comment type="subcellular location">
    <subcellularLocation>
        <location evidence="1">Membrane</location>
        <topology evidence="1">Multi-pass membrane protein</topology>
    </subcellularLocation>
</comment>
<keyword evidence="3 6" id="KW-1133">Transmembrane helix</keyword>
<dbReference type="GO" id="GO:0016020">
    <property type="term" value="C:membrane"/>
    <property type="evidence" value="ECO:0007669"/>
    <property type="project" value="UniProtKB-SubCell"/>
</dbReference>
<name>A0A6G1J1Y3_9PLEO</name>
<evidence type="ECO:0000256" key="2">
    <source>
        <dbReference type="ARBA" id="ARBA00022692"/>
    </source>
</evidence>
<comment type="similarity">
    <text evidence="5">Belongs to the SAT4 family.</text>
</comment>
<dbReference type="OrthoDB" id="444631at2759"/>
<sequence>MAPLQETLHQWQARALEKGTKQASMFAVAIPFILITSVVVILRVHVRLRLLQGRLAMDDHLILAGTFFTICLSVANMISLDIPAENLTPMLKANLATRLLYVVAICLVKFSILAFYLKLDHRKPTRYTVYFLMAFVFALSIVTFFVLLFVCVPPSLFWDPVGQALHPEKCMKQTTQQIFFNVNGIMNIVQDVMIYVLPIPIVWKLQMPRRQKIALATLLCIGLVAVAAGCVRFYYVLFLANEKDIWYYMAPSLNWCSIEIYAAIICSSASTFKALLKTYLPKIWGSYGSRGGPSGNPRHQYDQSHSGQFVMKPFGASSNKSQSNRKYGVSDLTEIGNDSEEAIVQQGTGIGTKVEISSVERQER</sequence>
<proteinExistence type="inferred from homology"/>
<evidence type="ECO:0000259" key="7">
    <source>
        <dbReference type="Pfam" id="PF20684"/>
    </source>
</evidence>
<feature type="transmembrane region" description="Helical" evidence="6">
    <location>
        <begin position="61"/>
        <end position="79"/>
    </location>
</feature>
<evidence type="ECO:0000256" key="4">
    <source>
        <dbReference type="ARBA" id="ARBA00023136"/>
    </source>
</evidence>
<feature type="transmembrane region" description="Helical" evidence="6">
    <location>
        <begin position="178"/>
        <end position="203"/>
    </location>
</feature>
<feature type="transmembrane region" description="Helical" evidence="6">
    <location>
        <begin position="23"/>
        <end position="41"/>
    </location>
</feature>
<accession>A0A6G1J1Y3</accession>
<dbReference type="AlphaFoldDB" id="A0A6G1J1Y3"/>
<dbReference type="PANTHER" id="PTHR33048">
    <property type="entry name" value="PTH11-LIKE INTEGRAL MEMBRANE PROTEIN (AFU_ORTHOLOGUE AFUA_5G11245)"/>
    <property type="match status" value="1"/>
</dbReference>
<reference evidence="8" key="1">
    <citation type="journal article" date="2020" name="Stud. Mycol.">
        <title>101 Dothideomycetes genomes: a test case for predicting lifestyles and emergence of pathogens.</title>
        <authorList>
            <person name="Haridas S."/>
            <person name="Albert R."/>
            <person name="Binder M."/>
            <person name="Bloem J."/>
            <person name="Labutti K."/>
            <person name="Salamov A."/>
            <person name="Andreopoulos B."/>
            <person name="Baker S."/>
            <person name="Barry K."/>
            <person name="Bills G."/>
            <person name="Bluhm B."/>
            <person name="Cannon C."/>
            <person name="Castanera R."/>
            <person name="Culley D."/>
            <person name="Daum C."/>
            <person name="Ezra D."/>
            <person name="Gonzalez J."/>
            <person name="Henrissat B."/>
            <person name="Kuo A."/>
            <person name="Liang C."/>
            <person name="Lipzen A."/>
            <person name="Lutzoni F."/>
            <person name="Magnuson J."/>
            <person name="Mondo S."/>
            <person name="Nolan M."/>
            <person name="Ohm R."/>
            <person name="Pangilinan J."/>
            <person name="Park H.-J."/>
            <person name="Ramirez L."/>
            <person name="Alfaro M."/>
            <person name="Sun H."/>
            <person name="Tritt A."/>
            <person name="Yoshinaga Y."/>
            <person name="Zwiers L.-H."/>
            <person name="Turgeon B."/>
            <person name="Goodwin S."/>
            <person name="Spatafora J."/>
            <person name="Crous P."/>
            <person name="Grigoriev I."/>
        </authorList>
    </citation>
    <scope>NUCLEOTIDE SEQUENCE</scope>
    <source>
        <strain evidence="8">CBS 122367</strain>
    </source>
</reference>
<dbReference type="InterPro" id="IPR052337">
    <property type="entry name" value="SAT4-like"/>
</dbReference>
<feature type="domain" description="Rhodopsin" evidence="7">
    <location>
        <begin position="42"/>
        <end position="277"/>
    </location>
</feature>
<evidence type="ECO:0000313" key="9">
    <source>
        <dbReference type="Proteomes" id="UP000799291"/>
    </source>
</evidence>
<feature type="transmembrane region" description="Helical" evidence="6">
    <location>
        <begin position="99"/>
        <end position="117"/>
    </location>
</feature>
<evidence type="ECO:0000256" key="6">
    <source>
        <dbReference type="SAM" id="Phobius"/>
    </source>
</evidence>
<dbReference type="Pfam" id="PF20684">
    <property type="entry name" value="Fung_rhodopsin"/>
    <property type="match status" value="1"/>
</dbReference>
<evidence type="ECO:0000256" key="3">
    <source>
        <dbReference type="ARBA" id="ARBA00022989"/>
    </source>
</evidence>
<feature type="transmembrane region" description="Helical" evidence="6">
    <location>
        <begin position="129"/>
        <end position="158"/>
    </location>
</feature>
<dbReference type="InterPro" id="IPR049326">
    <property type="entry name" value="Rhodopsin_dom_fungi"/>
</dbReference>
<organism evidence="8 9">
    <name type="scientific">Lentithecium fluviatile CBS 122367</name>
    <dbReference type="NCBI Taxonomy" id="1168545"/>
    <lineage>
        <taxon>Eukaryota</taxon>
        <taxon>Fungi</taxon>
        <taxon>Dikarya</taxon>
        <taxon>Ascomycota</taxon>
        <taxon>Pezizomycotina</taxon>
        <taxon>Dothideomycetes</taxon>
        <taxon>Pleosporomycetidae</taxon>
        <taxon>Pleosporales</taxon>
        <taxon>Massarineae</taxon>
        <taxon>Lentitheciaceae</taxon>
        <taxon>Lentithecium</taxon>
    </lineage>
</organism>
<protein>
    <recommendedName>
        <fullName evidence="7">Rhodopsin domain-containing protein</fullName>
    </recommendedName>
</protein>
<evidence type="ECO:0000256" key="5">
    <source>
        <dbReference type="ARBA" id="ARBA00038359"/>
    </source>
</evidence>
<evidence type="ECO:0000256" key="1">
    <source>
        <dbReference type="ARBA" id="ARBA00004141"/>
    </source>
</evidence>
<evidence type="ECO:0000313" key="8">
    <source>
        <dbReference type="EMBL" id="KAF2684220.1"/>
    </source>
</evidence>
<dbReference type="EMBL" id="MU005582">
    <property type="protein sequence ID" value="KAF2684220.1"/>
    <property type="molecule type" value="Genomic_DNA"/>
</dbReference>
<dbReference type="PANTHER" id="PTHR33048:SF19">
    <property type="entry name" value="MEMBRANE PROTEIN PTH11-LIKE, PUTATIVE (AFU_ORTHOLOGUE AFUA_1G14080)-RELATED"/>
    <property type="match status" value="1"/>
</dbReference>
<gene>
    <name evidence="8" type="ORF">K458DRAFT_303568</name>
</gene>
<dbReference type="Proteomes" id="UP000799291">
    <property type="component" value="Unassembled WGS sequence"/>
</dbReference>
<feature type="transmembrane region" description="Helical" evidence="6">
    <location>
        <begin position="215"/>
        <end position="238"/>
    </location>
</feature>
<keyword evidence="4 6" id="KW-0472">Membrane</keyword>
<keyword evidence="9" id="KW-1185">Reference proteome</keyword>
<keyword evidence="2 6" id="KW-0812">Transmembrane</keyword>